<dbReference type="InterPro" id="IPR043129">
    <property type="entry name" value="ATPase_NBD"/>
</dbReference>
<dbReference type="Pfam" id="PF02782">
    <property type="entry name" value="FGGY_C"/>
    <property type="match status" value="1"/>
</dbReference>
<keyword evidence="6" id="KW-0684">Rhamnose metabolism</keyword>
<comment type="similarity">
    <text evidence="1">Belongs to the FGGY kinase family.</text>
</comment>
<comment type="caution">
    <text evidence="9">The sequence shown here is derived from an EMBL/GenBank/DDBJ whole genome shotgun (WGS) entry which is preliminary data.</text>
</comment>
<dbReference type="GO" id="GO:0019301">
    <property type="term" value="P:rhamnose catabolic process"/>
    <property type="evidence" value="ECO:0007669"/>
    <property type="project" value="InterPro"/>
</dbReference>
<evidence type="ECO:0000313" key="10">
    <source>
        <dbReference type="Proteomes" id="UP000823616"/>
    </source>
</evidence>
<dbReference type="InterPro" id="IPR018485">
    <property type="entry name" value="FGGY_C"/>
</dbReference>
<dbReference type="PANTHER" id="PTHR43095">
    <property type="entry name" value="SUGAR KINASE"/>
    <property type="match status" value="1"/>
</dbReference>
<dbReference type="PIRSF" id="PIRSF000538">
    <property type="entry name" value="GlpK"/>
    <property type="match status" value="1"/>
</dbReference>
<sequence>MLGRLENRSLVLEEIHRFPNEPVLVSGTLYWDVLRLFHEVKQGILLASRAGIDSIGIDTWGVDFGLLDKHGVLLENPVHYRDARNNGMAAVCREMIPEAELYALTGIPAMDINTLSQLLYLVRSRPDVLERAETLLMMPDLFVYFLTGTKQSEYTEASTSQLLDVRTKTWSQELTDRMGIPRRLFPDVVPPGTPAGVLRGEICRELGVPEIPVVSVAGHDTQSALAAVPAESGNFLFISCGTWALMGTHCPAPDVSEAARAAGFSNEGGFDGISLLANITGTWMIQECKRHWLRQGENVSYDGLDAEAENAEPFACFIDPCSPEFVAPGDMPERIRSWCRKTGQRVPETKGAVIRCVYESLAFTYRRVKEQIERLTNMAYPCIHLVGGGVKSAMLCRMTACACGVPVVAGPVEGAVLGNIGIQLIRAGALPDIAGFREIVRGMPDIRRYESRDWEAFDKAYGIFQGVVKC</sequence>
<reference evidence="9" key="2">
    <citation type="journal article" date="2021" name="PeerJ">
        <title>Extensive microbial diversity within the chicken gut microbiome revealed by metagenomics and culture.</title>
        <authorList>
            <person name="Gilroy R."/>
            <person name="Ravi A."/>
            <person name="Getino M."/>
            <person name="Pursley I."/>
            <person name="Horton D.L."/>
            <person name="Alikhan N.F."/>
            <person name="Baker D."/>
            <person name="Gharbi K."/>
            <person name="Hall N."/>
            <person name="Watson M."/>
            <person name="Adriaenssens E.M."/>
            <person name="Foster-Nyarko E."/>
            <person name="Jarju S."/>
            <person name="Secka A."/>
            <person name="Antonio M."/>
            <person name="Oren A."/>
            <person name="Chaudhuri R.R."/>
            <person name="La Ragione R."/>
            <person name="Hildebrand F."/>
            <person name="Pallen M.J."/>
        </authorList>
    </citation>
    <scope>NUCLEOTIDE SEQUENCE</scope>
    <source>
        <strain evidence="9">B3-4054</strain>
    </source>
</reference>
<organism evidence="9 10">
    <name type="scientific">Candidatus Avitreponema avistercoris</name>
    <dbReference type="NCBI Taxonomy" id="2840705"/>
    <lineage>
        <taxon>Bacteria</taxon>
        <taxon>Pseudomonadati</taxon>
        <taxon>Spirochaetota</taxon>
        <taxon>Spirochaetia</taxon>
        <taxon>Spirochaetales</taxon>
        <taxon>Candidatus Avitreponema</taxon>
    </lineage>
</organism>
<keyword evidence="2" id="KW-0808">Transferase</keyword>
<proteinExistence type="inferred from homology"/>
<dbReference type="SUPFAM" id="SSF53067">
    <property type="entry name" value="Actin-like ATPase domain"/>
    <property type="match status" value="2"/>
</dbReference>
<evidence type="ECO:0000256" key="3">
    <source>
        <dbReference type="ARBA" id="ARBA00022741"/>
    </source>
</evidence>
<protein>
    <submittedName>
        <fullName evidence="9">Rhamnulokinase</fullName>
    </submittedName>
</protein>
<keyword evidence="3" id="KW-0547">Nucleotide-binding</keyword>
<dbReference type="GO" id="GO:0005524">
    <property type="term" value="F:ATP binding"/>
    <property type="evidence" value="ECO:0007669"/>
    <property type="project" value="UniProtKB-KW"/>
</dbReference>
<keyword evidence="4" id="KW-0418">Kinase</keyword>
<dbReference type="AlphaFoldDB" id="A0A9D9EQW4"/>
<feature type="domain" description="Carbohydrate kinase FGGY C-terminal" evidence="8">
    <location>
        <begin position="237"/>
        <end position="425"/>
    </location>
</feature>
<evidence type="ECO:0000256" key="1">
    <source>
        <dbReference type="ARBA" id="ARBA00009156"/>
    </source>
</evidence>
<evidence type="ECO:0000259" key="7">
    <source>
        <dbReference type="Pfam" id="PF00370"/>
    </source>
</evidence>
<evidence type="ECO:0000256" key="5">
    <source>
        <dbReference type="ARBA" id="ARBA00022840"/>
    </source>
</evidence>
<dbReference type="GO" id="GO:0008993">
    <property type="term" value="F:rhamnulokinase activity"/>
    <property type="evidence" value="ECO:0007669"/>
    <property type="project" value="InterPro"/>
</dbReference>
<evidence type="ECO:0000256" key="4">
    <source>
        <dbReference type="ARBA" id="ARBA00022777"/>
    </source>
</evidence>
<gene>
    <name evidence="9" type="ORF">IAA96_08390</name>
</gene>
<dbReference type="InterPro" id="IPR013449">
    <property type="entry name" value="Rhamnulokinase"/>
</dbReference>
<dbReference type="Proteomes" id="UP000823616">
    <property type="component" value="Unassembled WGS sequence"/>
</dbReference>
<dbReference type="Gene3D" id="3.30.420.40">
    <property type="match status" value="2"/>
</dbReference>
<evidence type="ECO:0000313" key="9">
    <source>
        <dbReference type="EMBL" id="MBO8451106.1"/>
    </source>
</evidence>
<name>A0A9D9EQW4_9SPIR</name>
<dbReference type="InterPro" id="IPR000577">
    <property type="entry name" value="Carb_kinase_FGGY"/>
</dbReference>
<keyword evidence="5" id="KW-0067">ATP-binding</keyword>
<dbReference type="EMBL" id="JADIMS010000156">
    <property type="protein sequence ID" value="MBO8451106.1"/>
    <property type="molecule type" value="Genomic_DNA"/>
</dbReference>
<evidence type="ECO:0000256" key="2">
    <source>
        <dbReference type="ARBA" id="ARBA00022679"/>
    </source>
</evidence>
<feature type="domain" description="Carbohydrate kinase FGGY N-terminal" evidence="7">
    <location>
        <begin position="49"/>
        <end position="225"/>
    </location>
</feature>
<dbReference type="InterPro" id="IPR050406">
    <property type="entry name" value="FGGY_Carb_Kinase"/>
</dbReference>
<accession>A0A9D9EQW4</accession>
<evidence type="ECO:0000256" key="6">
    <source>
        <dbReference type="ARBA" id="ARBA00023308"/>
    </source>
</evidence>
<dbReference type="CDD" id="cd07771">
    <property type="entry name" value="ASKHA_NBD_FGGY_RhaB-like"/>
    <property type="match status" value="1"/>
</dbReference>
<dbReference type="InterPro" id="IPR018484">
    <property type="entry name" value="FGGY_N"/>
</dbReference>
<dbReference type="Pfam" id="PF00370">
    <property type="entry name" value="FGGY_N"/>
    <property type="match status" value="1"/>
</dbReference>
<reference evidence="9" key="1">
    <citation type="submission" date="2020-10" db="EMBL/GenBank/DDBJ databases">
        <authorList>
            <person name="Gilroy R."/>
        </authorList>
    </citation>
    <scope>NUCLEOTIDE SEQUENCE</scope>
    <source>
        <strain evidence="9">B3-4054</strain>
    </source>
</reference>
<evidence type="ECO:0000259" key="8">
    <source>
        <dbReference type="Pfam" id="PF02782"/>
    </source>
</evidence>